<reference evidence="1 2" key="1">
    <citation type="submission" date="2017-11" db="EMBL/GenBank/DDBJ databases">
        <title>Complete genome of a free-living desiccation-tolerant cyanobacterium and its photosynthetic adaptation to extreme terrestrial habitat.</title>
        <authorList>
            <person name="Shang J."/>
        </authorList>
    </citation>
    <scope>NUCLEOTIDE SEQUENCE [LARGE SCALE GENOMIC DNA]</scope>
    <source>
        <strain evidence="1 2">CCNUN1</strain>
    </source>
</reference>
<organism evidence="1 2">
    <name type="scientific">Nostoc flagelliforme CCNUN1</name>
    <dbReference type="NCBI Taxonomy" id="2038116"/>
    <lineage>
        <taxon>Bacteria</taxon>
        <taxon>Bacillati</taxon>
        <taxon>Cyanobacteriota</taxon>
        <taxon>Cyanophyceae</taxon>
        <taxon>Nostocales</taxon>
        <taxon>Nostocaceae</taxon>
        <taxon>Nostoc</taxon>
    </lineage>
</organism>
<proteinExistence type="predicted"/>
<name>A0A2K8STK3_9NOSO</name>
<sequence>MVGAFTHHQILKNLLLVPSTQYPVLLLAFIKNTNFYVWWGTPTLVPR</sequence>
<evidence type="ECO:0000313" key="1">
    <source>
        <dbReference type="EMBL" id="AUB38115.1"/>
    </source>
</evidence>
<keyword evidence="2" id="KW-1185">Reference proteome</keyword>
<protein>
    <submittedName>
        <fullName evidence="1">Uncharacterized protein</fullName>
    </submittedName>
</protein>
<dbReference type="EMBL" id="CP024785">
    <property type="protein sequence ID" value="AUB38115.1"/>
    <property type="molecule type" value="Genomic_DNA"/>
</dbReference>
<gene>
    <name evidence="1" type="ORF">COO91_04078</name>
</gene>
<dbReference type="AlphaFoldDB" id="A0A2K8STK3"/>
<dbReference type="Proteomes" id="UP000232003">
    <property type="component" value="Chromosome"/>
</dbReference>
<dbReference type="KEGG" id="nfl:COO91_04078"/>
<accession>A0A2K8STK3</accession>
<evidence type="ECO:0000313" key="2">
    <source>
        <dbReference type="Proteomes" id="UP000232003"/>
    </source>
</evidence>